<dbReference type="AlphaFoldDB" id="I4EGL2"/>
<evidence type="ECO:0000256" key="1">
    <source>
        <dbReference type="SAM" id="Phobius"/>
    </source>
</evidence>
<keyword evidence="1" id="KW-0472">Membrane</keyword>
<keyword evidence="1" id="KW-1133">Transmembrane helix</keyword>
<dbReference type="EMBL" id="CAGS01000196">
    <property type="protein sequence ID" value="CCF83824.1"/>
    <property type="molecule type" value="Genomic_DNA"/>
</dbReference>
<dbReference type="RefSeq" id="WP_008477465.1">
    <property type="nucleotide sequence ID" value="NZ_CAGS01000196.1"/>
</dbReference>
<comment type="caution">
    <text evidence="2">The sequence shown here is derived from an EMBL/GenBank/DDBJ whole genome shotgun (WGS) entry which is preliminary data.</text>
</comment>
<keyword evidence="1" id="KW-0812">Transmembrane</keyword>
<reference evidence="2 3" key="1">
    <citation type="journal article" date="2012" name="ISME J.">
        <title>Nitrification expanded: discovery, physiology and genomics of a nitrite-oxidizing bacterium from the phylum Chloroflexi.</title>
        <authorList>
            <person name="Sorokin D.Y."/>
            <person name="Lucker S."/>
            <person name="Vejmelkova D."/>
            <person name="Kostrikina N.A."/>
            <person name="Kleerebezem R."/>
            <person name="Rijpstra W.I."/>
            <person name="Damste J.S."/>
            <person name="Le Paslier D."/>
            <person name="Muyzer G."/>
            <person name="Wagner M."/>
            <person name="van Loosdrecht M.C."/>
            <person name="Daims H."/>
        </authorList>
    </citation>
    <scope>NUCLEOTIDE SEQUENCE [LARGE SCALE GENOMIC DNA]</scope>
    <source>
        <strain evidence="3">none</strain>
    </source>
</reference>
<proteinExistence type="predicted"/>
<name>I4EGL2_9BACT</name>
<keyword evidence="3" id="KW-1185">Reference proteome</keyword>
<feature type="transmembrane region" description="Helical" evidence="1">
    <location>
        <begin position="7"/>
        <end position="30"/>
    </location>
</feature>
<organism evidence="2 3">
    <name type="scientific">Nitrolancea hollandica Lb</name>
    <dbReference type="NCBI Taxonomy" id="1129897"/>
    <lineage>
        <taxon>Bacteria</taxon>
        <taxon>Pseudomonadati</taxon>
        <taxon>Thermomicrobiota</taxon>
        <taxon>Thermomicrobia</taxon>
        <taxon>Sphaerobacterales</taxon>
        <taxon>Sphaerobacterineae</taxon>
        <taxon>Sphaerobacteraceae</taxon>
        <taxon>Nitrolancea</taxon>
    </lineage>
</organism>
<dbReference type="Proteomes" id="UP000004221">
    <property type="component" value="Unassembled WGS sequence"/>
</dbReference>
<protein>
    <submittedName>
        <fullName evidence="2">Uncharacterized protein</fullName>
    </submittedName>
</protein>
<accession>I4EGL2</accession>
<gene>
    <name evidence="2" type="ORF">NITHO_2750010</name>
</gene>
<sequence>MHIRKGWVWLTLGGLVALFLIIAVVLYLLGGPDESALERLTSISIIFLTLSAVLVVLLLGALVGVSVWLALLLKDHIIPLLEQLGPKLGQISQNAVDTAVRVKGTTEFVSEEVVRPVISAYSTVAGLRAMIKTVTGRDRKR</sequence>
<feature type="transmembrane region" description="Helical" evidence="1">
    <location>
        <begin position="42"/>
        <end position="73"/>
    </location>
</feature>
<evidence type="ECO:0000313" key="2">
    <source>
        <dbReference type="EMBL" id="CCF83824.1"/>
    </source>
</evidence>
<evidence type="ECO:0000313" key="3">
    <source>
        <dbReference type="Proteomes" id="UP000004221"/>
    </source>
</evidence>